<reference evidence="8 9" key="1">
    <citation type="journal article" date="2012" name="J. Bacteriol.">
        <title>Draft Genome Sequence of Oceaniovalibus guishaninsula JLT2003T.</title>
        <authorList>
            <person name="Tang K."/>
            <person name="Liu K."/>
            <person name="Jiao N."/>
        </authorList>
    </citation>
    <scope>NUCLEOTIDE SEQUENCE [LARGE SCALE GENOMIC DNA]</scope>
    <source>
        <strain evidence="8 9">JLT2003</strain>
    </source>
</reference>
<organism evidence="8 9">
    <name type="scientific">Oceaniovalibus guishaninsula JLT2003</name>
    <dbReference type="NCBI Taxonomy" id="1231392"/>
    <lineage>
        <taxon>Bacteria</taxon>
        <taxon>Pseudomonadati</taxon>
        <taxon>Pseudomonadota</taxon>
        <taxon>Alphaproteobacteria</taxon>
        <taxon>Rhodobacterales</taxon>
        <taxon>Roseobacteraceae</taxon>
        <taxon>Oceaniovalibus</taxon>
    </lineage>
</organism>
<accession>K2HK92</accession>
<dbReference type="GO" id="GO:0005886">
    <property type="term" value="C:plasma membrane"/>
    <property type="evidence" value="ECO:0007669"/>
    <property type="project" value="UniProtKB-SubCell"/>
</dbReference>
<evidence type="ECO:0000256" key="1">
    <source>
        <dbReference type="ARBA" id="ARBA00004236"/>
    </source>
</evidence>
<keyword evidence="2" id="KW-1003">Cell membrane</keyword>
<dbReference type="InterPro" id="IPR029044">
    <property type="entry name" value="Nucleotide-diphossugar_trans"/>
</dbReference>
<dbReference type="Proteomes" id="UP000006765">
    <property type="component" value="Unassembled WGS sequence"/>
</dbReference>
<evidence type="ECO:0000256" key="2">
    <source>
        <dbReference type="ARBA" id="ARBA00022475"/>
    </source>
</evidence>
<proteinExistence type="predicted"/>
<evidence type="ECO:0000313" key="8">
    <source>
        <dbReference type="EMBL" id="EKE43384.1"/>
    </source>
</evidence>
<protein>
    <recommendedName>
        <fullName evidence="7">Glycosyltransferase 2-like domain-containing protein</fullName>
    </recommendedName>
</protein>
<dbReference type="SUPFAM" id="SSF53448">
    <property type="entry name" value="Nucleotide-diphospho-sugar transferases"/>
    <property type="match status" value="1"/>
</dbReference>
<feature type="transmembrane region" description="Helical" evidence="6">
    <location>
        <begin position="290"/>
        <end position="312"/>
    </location>
</feature>
<comment type="subcellular location">
    <subcellularLocation>
        <location evidence="1">Cell membrane</location>
    </subcellularLocation>
</comment>
<evidence type="ECO:0000256" key="5">
    <source>
        <dbReference type="ARBA" id="ARBA00023136"/>
    </source>
</evidence>
<keyword evidence="4" id="KW-0808">Transferase</keyword>
<keyword evidence="5 6" id="KW-0472">Membrane</keyword>
<dbReference type="PANTHER" id="PTHR43646">
    <property type="entry name" value="GLYCOSYLTRANSFERASE"/>
    <property type="match status" value="1"/>
</dbReference>
<dbReference type="Gene3D" id="3.90.550.10">
    <property type="entry name" value="Spore Coat Polysaccharide Biosynthesis Protein SpsA, Chain A"/>
    <property type="match status" value="1"/>
</dbReference>
<keyword evidence="6" id="KW-0812">Transmembrane</keyword>
<feature type="transmembrane region" description="Helical" evidence="6">
    <location>
        <begin position="234"/>
        <end position="255"/>
    </location>
</feature>
<evidence type="ECO:0000313" key="9">
    <source>
        <dbReference type="Proteomes" id="UP000006765"/>
    </source>
</evidence>
<sequence length="318" mass="33119">MQVVIPAHRAAADIGACIAGLLRAGFAPGDVVVVDDASSDGTAEIAKRAGVAVIRNGANMGAAASRNAGAAAGTSDVIVFVDADVVVAPDTRAVIERVLENPGVAAVFGAYDTAPMVTKTVSRFRNLLHRHTHVSHAGDVTSFWTGLGAVRRADFESVGGFDSSQRMMEDVKFGMALARAGRRIVLCPDLQGTHRKGWSLAGMIRTDLLHRAIPWARLLRSEGAAMPRALATDLGARISVLSVLAMLVSVLAAFWAPLAALAGLGICGAVLIAANWAFLRGLAGIGGLRLTLAAIPLLAVHYFCGGLGYAWVLVTPRR</sequence>
<gene>
    <name evidence="8" type="ORF">OCGS_2516</name>
</gene>
<dbReference type="Pfam" id="PF00535">
    <property type="entry name" value="Glycos_transf_2"/>
    <property type="match status" value="1"/>
</dbReference>
<feature type="transmembrane region" description="Helical" evidence="6">
    <location>
        <begin position="261"/>
        <end position="278"/>
    </location>
</feature>
<keyword evidence="3" id="KW-0328">Glycosyltransferase</keyword>
<name>K2HK92_9RHOB</name>
<evidence type="ECO:0000256" key="3">
    <source>
        <dbReference type="ARBA" id="ARBA00022676"/>
    </source>
</evidence>
<dbReference type="EMBL" id="AMGO01000061">
    <property type="protein sequence ID" value="EKE43384.1"/>
    <property type="molecule type" value="Genomic_DNA"/>
</dbReference>
<dbReference type="GO" id="GO:0016757">
    <property type="term" value="F:glycosyltransferase activity"/>
    <property type="evidence" value="ECO:0007669"/>
    <property type="project" value="UniProtKB-KW"/>
</dbReference>
<evidence type="ECO:0000256" key="4">
    <source>
        <dbReference type="ARBA" id="ARBA00022679"/>
    </source>
</evidence>
<keyword evidence="6" id="KW-1133">Transmembrane helix</keyword>
<dbReference type="eggNOG" id="COG1216">
    <property type="taxonomic scope" value="Bacteria"/>
</dbReference>
<comment type="caution">
    <text evidence="8">The sequence shown here is derived from an EMBL/GenBank/DDBJ whole genome shotgun (WGS) entry which is preliminary data.</text>
</comment>
<dbReference type="PANTHER" id="PTHR43646:SF2">
    <property type="entry name" value="GLYCOSYLTRANSFERASE 2-LIKE DOMAIN-CONTAINING PROTEIN"/>
    <property type="match status" value="1"/>
</dbReference>
<dbReference type="InterPro" id="IPR001173">
    <property type="entry name" value="Glyco_trans_2-like"/>
</dbReference>
<evidence type="ECO:0000259" key="7">
    <source>
        <dbReference type="Pfam" id="PF00535"/>
    </source>
</evidence>
<keyword evidence="9" id="KW-1185">Reference proteome</keyword>
<feature type="domain" description="Glycosyltransferase 2-like" evidence="7">
    <location>
        <begin position="3"/>
        <end position="155"/>
    </location>
</feature>
<dbReference type="AlphaFoldDB" id="K2HK92"/>
<dbReference type="PATRIC" id="fig|1231392.3.peg.2530"/>
<dbReference type="STRING" id="1231392.OCGS_2516"/>
<evidence type="ECO:0000256" key="6">
    <source>
        <dbReference type="SAM" id="Phobius"/>
    </source>
</evidence>